<proteinExistence type="predicted"/>
<dbReference type="Gene3D" id="3.40.50.12780">
    <property type="entry name" value="N-terminal domain of ligase-like"/>
    <property type="match status" value="1"/>
</dbReference>
<feature type="region of interest" description="Disordered" evidence="2">
    <location>
        <begin position="582"/>
        <end position="620"/>
    </location>
</feature>
<protein>
    <submittedName>
        <fullName evidence="4">Uncharacterized protein</fullName>
    </submittedName>
</protein>
<dbReference type="Proteomes" id="UP001214603">
    <property type="component" value="Chromosome 2"/>
</dbReference>
<dbReference type="GO" id="GO:0016787">
    <property type="term" value="F:hydrolase activity"/>
    <property type="evidence" value="ECO:0007669"/>
    <property type="project" value="UniProtKB-KW"/>
</dbReference>
<sequence length="1129" mass="120956">MAGDVFQVDQLSVALLASILVVLVLVKYLQHFDQPILHPLILARQAEASQVHAPGDSATYRNINAPIGFDLAMRPQRAAPDVASLLHLGVTGDEANHARRVLDMSLSNMELRQQAAAFAQGIQGLLQGAMPTIVVYGSLTSARSLIAMVAGAVSGLSFPTFVVPDGAALTALPAGIDANHMVVVCVDATAPLPAALQSATMSVVVDSESSRTALGKTRTVHFDDVLGQATDDAPALFDRSQLRSAELDALGAKTFATFYDPVTHTWLRATNTAMTSGVTAWLSEYPPEKIPGKNDTILTDAYAAKELPAPAFVTLALTALYTGAALASEPSKEILYAARVLKPTLLYLSPQGASQVEFALWLPATGALLNWLTHRVNTYALRNGRFPRGSILDRIVSAPLRRAVGLDHVRALFIQSDGTTVDQATLDQLRLYLAGPVMHTYVPMTLVRDDTFAIVTAPVAATNMYDLQAFAPQLVDDVSARRLAPHVGPPAVTVEVKLVKDTAAVRKYAAALERIARDEVGTRGDPVGEVYVRGYALAQSTEENTRKDSTLSEWYATGDVAMIRTNGTLVLVGGRYSQQAGVPPDFTLDPSGGKLPEMDSVEPSASDKNKEMHGSKDKTSTAKAASRVAIAPTALAMLALCAAPALAYSSTLESRAMDVNVPAYVPDNSSLQSHPFHGLLAVPEAKSVYARWTKRELKSVQASAAPRVASQNATMYNLALTNLLTSQRASWEQGVTQSAILETYYPNLSAFHKTDPGKLYSDNPSKIAVPTQLLSLAYHSIAAQDRNGRLATVVTGDEALSQGASQDSASCGEGVLLGAWFVEGFTSNNQPDSNGFWGGAVTRQLNYLMRNVSRSSNGVLSQRAAKGDIQFWSDQAYMGPPFLTQYALMTNNVTLYDFALAQIQGVRNGLALRTGSGKGLWGHILNYTNANAPRWIDERPWLTGNAWATAGILRMKAGFLQSKDQGVREKAQKFDQMVDEILDAAYPYVDEKTGLFHNVINDTRTFLDGSGSALMAYSVFRYGSMNPTKRERIPLAEKTYQTLQKSLDPYGTYTNGILTVNELSSNTPGSTSTESLAFLALLSSARRDYYAGNVTGSNGSVAPPPGAEAPATDDDKKAAALGAVLLVTL</sequence>
<evidence type="ECO:0000256" key="3">
    <source>
        <dbReference type="SAM" id="Phobius"/>
    </source>
</evidence>
<dbReference type="Gene3D" id="1.50.10.10">
    <property type="match status" value="1"/>
</dbReference>
<dbReference type="AlphaFoldDB" id="A0AAF0IT46"/>
<dbReference type="InterPro" id="IPR010905">
    <property type="entry name" value="Glyco_hydro_88"/>
</dbReference>
<reference evidence="4" key="1">
    <citation type="submission" date="2023-03" db="EMBL/GenBank/DDBJ databases">
        <title>Mating type loci evolution in Malassezia.</title>
        <authorList>
            <person name="Coelho M.A."/>
        </authorList>
    </citation>
    <scope>NUCLEOTIDE SEQUENCE</scope>
    <source>
        <strain evidence="4">CBS 7876</strain>
    </source>
</reference>
<keyword evidence="3" id="KW-0472">Membrane</keyword>
<keyword evidence="3" id="KW-0812">Transmembrane</keyword>
<dbReference type="Pfam" id="PF07470">
    <property type="entry name" value="Glyco_hydro_88"/>
    <property type="match status" value="1"/>
</dbReference>
<evidence type="ECO:0000313" key="4">
    <source>
        <dbReference type="EMBL" id="WFD02824.1"/>
    </source>
</evidence>
<dbReference type="SUPFAM" id="SSF56801">
    <property type="entry name" value="Acetyl-CoA synthetase-like"/>
    <property type="match status" value="1"/>
</dbReference>
<dbReference type="InterPro" id="IPR042099">
    <property type="entry name" value="ANL_N_sf"/>
</dbReference>
<keyword evidence="5" id="KW-1185">Reference proteome</keyword>
<feature type="compositionally biased region" description="Basic and acidic residues" evidence="2">
    <location>
        <begin position="605"/>
        <end position="620"/>
    </location>
</feature>
<dbReference type="InterPro" id="IPR008928">
    <property type="entry name" value="6-hairpin_glycosidase_sf"/>
</dbReference>
<evidence type="ECO:0000313" key="5">
    <source>
        <dbReference type="Proteomes" id="UP001214603"/>
    </source>
</evidence>
<gene>
    <name evidence="4" type="ORF">MOBT1_001509</name>
</gene>
<organism evidence="4 5">
    <name type="scientific">Malassezia obtusa</name>
    <dbReference type="NCBI Taxonomy" id="76774"/>
    <lineage>
        <taxon>Eukaryota</taxon>
        <taxon>Fungi</taxon>
        <taxon>Dikarya</taxon>
        <taxon>Basidiomycota</taxon>
        <taxon>Ustilaginomycotina</taxon>
        <taxon>Malasseziomycetes</taxon>
        <taxon>Malasseziales</taxon>
        <taxon>Malasseziaceae</taxon>
        <taxon>Malassezia</taxon>
    </lineage>
</organism>
<dbReference type="PANTHER" id="PTHR41814:SF1">
    <property type="entry name" value="CELLULASE"/>
    <property type="match status" value="1"/>
</dbReference>
<keyword evidence="1" id="KW-0378">Hydrolase</keyword>
<feature type="transmembrane region" description="Helical" evidence="3">
    <location>
        <begin position="12"/>
        <end position="29"/>
    </location>
</feature>
<dbReference type="SUPFAM" id="SSF48208">
    <property type="entry name" value="Six-hairpin glycosidases"/>
    <property type="match status" value="1"/>
</dbReference>
<accession>A0AAF0IT46</accession>
<name>A0AAF0IT46_9BASI</name>
<feature type="region of interest" description="Disordered" evidence="2">
    <location>
        <begin position="1095"/>
        <end position="1114"/>
    </location>
</feature>
<evidence type="ECO:0000256" key="1">
    <source>
        <dbReference type="ARBA" id="ARBA00022801"/>
    </source>
</evidence>
<dbReference type="GO" id="GO:0005975">
    <property type="term" value="P:carbohydrate metabolic process"/>
    <property type="evidence" value="ECO:0007669"/>
    <property type="project" value="InterPro"/>
</dbReference>
<dbReference type="InterPro" id="IPR012341">
    <property type="entry name" value="6hp_glycosidase-like_sf"/>
</dbReference>
<evidence type="ECO:0000256" key="2">
    <source>
        <dbReference type="SAM" id="MobiDB-lite"/>
    </source>
</evidence>
<dbReference type="EMBL" id="CP119935">
    <property type="protein sequence ID" value="WFD02824.1"/>
    <property type="molecule type" value="Genomic_DNA"/>
</dbReference>
<keyword evidence="3" id="KW-1133">Transmembrane helix</keyword>
<dbReference type="PANTHER" id="PTHR41814">
    <property type="entry name" value="EXPRESSED PROTEIN"/>
    <property type="match status" value="1"/>
</dbReference>